<evidence type="ECO:0000256" key="4">
    <source>
        <dbReference type="ARBA" id="ARBA00023002"/>
    </source>
</evidence>
<proteinExistence type="inferred from homology"/>
<dbReference type="InterPro" id="IPR002328">
    <property type="entry name" value="ADH_Zn_CS"/>
</dbReference>
<dbReference type="SUPFAM" id="SSF51735">
    <property type="entry name" value="NAD(P)-binding Rossmann-fold domains"/>
    <property type="match status" value="1"/>
</dbReference>
<sequence length="369" mass="38651">MTSDTRSEVSASAPLRRLTGMRATVLHGERDIRLDDVPDPAISAPTDAVVRVVAACVCGSDLWGYRGVTPTREPRRIGHELVGIVEEIGSAVARVSVGDFVIAPFYFCDNTCANCRNGVSTSCLHGGWWGSDDRDGVFVDAAQGERVRVPLADGTLVPTPEVPDDALVPSLLTLADVMGTGHHAALSAGVREGSTVVVVGDGAVGLCAVLAARRLGAARVVAMSRHETRQAIAREFGATDVVAERGDAGIARIKEMFDGIGPDCVLECVGTAESMDQAIRSARPGGMVGYVGVPNGGAELPIRTLFGTNVGVNGGVAPVRGYIEEFLPEVLSGALNPGLVFDLELPLEQVAEAYAAMDERRATKVLLRP</sequence>
<dbReference type="PROSITE" id="PS00059">
    <property type="entry name" value="ADH_ZINC"/>
    <property type="match status" value="1"/>
</dbReference>
<dbReference type="Gene3D" id="3.40.50.720">
    <property type="entry name" value="NAD(P)-binding Rossmann-like Domain"/>
    <property type="match status" value="1"/>
</dbReference>
<evidence type="ECO:0000256" key="3">
    <source>
        <dbReference type="ARBA" id="ARBA00022833"/>
    </source>
</evidence>
<evidence type="ECO:0000259" key="7">
    <source>
        <dbReference type="Pfam" id="PF08240"/>
    </source>
</evidence>
<evidence type="ECO:0000256" key="1">
    <source>
        <dbReference type="ARBA" id="ARBA00001947"/>
    </source>
</evidence>
<keyword evidence="2 5" id="KW-0479">Metal-binding</keyword>
<evidence type="ECO:0000313" key="8">
    <source>
        <dbReference type="EMBL" id="SFE86358.1"/>
    </source>
</evidence>
<dbReference type="AlphaFoldDB" id="A0A1I2E1B1"/>
<keyword evidence="9" id="KW-1185">Reference proteome</keyword>
<dbReference type="InterPro" id="IPR013149">
    <property type="entry name" value="ADH-like_C"/>
</dbReference>
<evidence type="ECO:0000313" key="9">
    <source>
        <dbReference type="Proteomes" id="UP000198520"/>
    </source>
</evidence>
<dbReference type="PANTHER" id="PTHR42813:SF2">
    <property type="entry name" value="DEHYDROGENASE, ZINC-CONTAINING, PUTATIVE (AFU_ORTHOLOGUE AFUA_2G02810)-RELATED"/>
    <property type="match status" value="1"/>
</dbReference>
<keyword evidence="4" id="KW-0560">Oxidoreductase</keyword>
<dbReference type="EMBL" id="FONZ01000001">
    <property type="protein sequence ID" value="SFE86358.1"/>
    <property type="molecule type" value="Genomic_DNA"/>
</dbReference>
<dbReference type="PANTHER" id="PTHR42813">
    <property type="entry name" value="ZINC-TYPE ALCOHOL DEHYDROGENASE-LIKE"/>
    <property type="match status" value="1"/>
</dbReference>
<evidence type="ECO:0000256" key="5">
    <source>
        <dbReference type="RuleBase" id="RU361277"/>
    </source>
</evidence>
<comment type="similarity">
    <text evidence="5">Belongs to the zinc-containing alcohol dehydrogenase family.</text>
</comment>
<dbReference type="GO" id="GO:0008270">
    <property type="term" value="F:zinc ion binding"/>
    <property type="evidence" value="ECO:0007669"/>
    <property type="project" value="InterPro"/>
</dbReference>
<feature type="domain" description="Alcohol dehydrogenase-like N-terminal" evidence="7">
    <location>
        <begin position="45"/>
        <end position="140"/>
    </location>
</feature>
<dbReference type="InterPro" id="IPR013154">
    <property type="entry name" value="ADH-like_N"/>
</dbReference>
<evidence type="ECO:0000256" key="2">
    <source>
        <dbReference type="ARBA" id="ARBA00022723"/>
    </source>
</evidence>
<dbReference type="STRING" id="285351.SAMN04488035_0835"/>
<accession>A0A1I2E1B1</accession>
<keyword evidence="3 5" id="KW-0862">Zinc</keyword>
<dbReference type="CDD" id="cd08287">
    <property type="entry name" value="FDH_like_ADH3"/>
    <property type="match status" value="1"/>
</dbReference>
<dbReference type="InterPro" id="IPR036291">
    <property type="entry name" value="NAD(P)-bd_dom_sf"/>
</dbReference>
<dbReference type="Pfam" id="PF08240">
    <property type="entry name" value="ADH_N"/>
    <property type="match status" value="1"/>
</dbReference>
<protein>
    <recommendedName>
        <fullName evidence="10">Enoyl reductase (ER) domain-containing protein</fullName>
    </recommendedName>
</protein>
<dbReference type="Gene3D" id="3.90.180.10">
    <property type="entry name" value="Medium-chain alcohol dehydrogenases, catalytic domain"/>
    <property type="match status" value="1"/>
</dbReference>
<evidence type="ECO:0008006" key="10">
    <source>
        <dbReference type="Google" id="ProtNLM"/>
    </source>
</evidence>
<dbReference type="SUPFAM" id="SSF50129">
    <property type="entry name" value="GroES-like"/>
    <property type="match status" value="1"/>
</dbReference>
<dbReference type="InterPro" id="IPR011032">
    <property type="entry name" value="GroES-like_sf"/>
</dbReference>
<comment type="cofactor">
    <cofactor evidence="1 5">
        <name>Zn(2+)</name>
        <dbReference type="ChEBI" id="CHEBI:29105"/>
    </cofactor>
</comment>
<dbReference type="Proteomes" id="UP000198520">
    <property type="component" value="Unassembled WGS sequence"/>
</dbReference>
<reference evidence="9" key="1">
    <citation type="submission" date="2016-10" db="EMBL/GenBank/DDBJ databases">
        <authorList>
            <person name="Varghese N."/>
            <person name="Submissions S."/>
        </authorList>
    </citation>
    <scope>NUCLEOTIDE SEQUENCE [LARGE SCALE GENOMIC DNA]</scope>
    <source>
        <strain evidence="9">DSM 19083</strain>
    </source>
</reference>
<evidence type="ECO:0000259" key="6">
    <source>
        <dbReference type="Pfam" id="PF00107"/>
    </source>
</evidence>
<dbReference type="Pfam" id="PF00107">
    <property type="entry name" value="ADH_zinc_N"/>
    <property type="match status" value="1"/>
</dbReference>
<name>A0A1I2E1B1_9MICO</name>
<dbReference type="GO" id="GO:0016491">
    <property type="term" value="F:oxidoreductase activity"/>
    <property type="evidence" value="ECO:0007669"/>
    <property type="project" value="UniProtKB-KW"/>
</dbReference>
<feature type="domain" description="Alcohol dehydrogenase-like C-terminal" evidence="6">
    <location>
        <begin position="203"/>
        <end position="322"/>
    </location>
</feature>
<gene>
    <name evidence="8" type="ORF">SAMN04488035_0835</name>
</gene>
<organism evidence="8 9">
    <name type="scientific">Flavimobilis marinus</name>
    <dbReference type="NCBI Taxonomy" id="285351"/>
    <lineage>
        <taxon>Bacteria</taxon>
        <taxon>Bacillati</taxon>
        <taxon>Actinomycetota</taxon>
        <taxon>Actinomycetes</taxon>
        <taxon>Micrococcales</taxon>
        <taxon>Jonesiaceae</taxon>
        <taxon>Flavimobilis</taxon>
    </lineage>
</organism>